<keyword evidence="12" id="KW-1185">Reference proteome</keyword>
<dbReference type="InterPro" id="IPR050639">
    <property type="entry name" value="SSR_resolvase"/>
</dbReference>
<evidence type="ECO:0000313" key="9">
    <source>
        <dbReference type="EMBL" id="KXZ40051.1"/>
    </source>
</evidence>
<dbReference type="OrthoDB" id="9784557at2"/>
<name>A0A150FR05_CLOPD</name>
<dbReference type="RefSeq" id="WP_066070254.1">
    <property type="nucleotide sequence ID" value="NZ_FRBG01000012.1"/>
</dbReference>
<evidence type="ECO:0000313" key="11">
    <source>
        <dbReference type="Proteomes" id="UP000092605"/>
    </source>
</evidence>
<dbReference type="PANTHER" id="PTHR30461:SF23">
    <property type="entry name" value="DNA RECOMBINASE-RELATED"/>
    <property type="match status" value="1"/>
</dbReference>
<dbReference type="AlphaFoldDB" id="A0A150FR05"/>
<feature type="domain" description="Resolvase/invertase-type recombinase catalytic" evidence="7">
    <location>
        <begin position="3"/>
        <end position="151"/>
    </location>
</feature>
<dbReference type="SMART" id="SM00857">
    <property type="entry name" value="Resolvase"/>
    <property type="match status" value="1"/>
</dbReference>
<evidence type="ECO:0000313" key="10">
    <source>
        <dbReference type="EMBL" id="SHL12254.1"/>
    </source>
</evidence>
<gene>
    <name evidence="9" type="ORF">JWYL7_1126</name>
    <name evidence="10" type="ORF">SAMN05661008_01489</name>
</gene>
<dbReference type="CDD" id="cd00338">
    <property type="entry name" value="Ser_Recombinase"/>
    <property type="match status" value="1"/>
</dbReference>
<protein>
    <submittedName>
        <fullName evidence="9">Resolvase domain-containing protein</fullName>
    </submittedName>
    <submittedName>
        <fullName evidence="10">Site-specific DNA recombinase</fullName>
    </submittedName>
</protein>
<dbReference type="PANTHER" id="PTHR30461">
    <property type="entry name" value="DNA-INVERTASE FROM LAMBDOID PROPHAGE"/>
    <property type="match status" value="1"/>
</dbReference>
<evidence type="ECO:0000256" key="2">
    <source>
        <dbReference type="ARBA" id="ARBA00023125"/>
    </source>
</evidence>
<dbReference type="GO" id="GO:0000150">
    <property type="term" value="F:DNA strand exchange activity"/>
    <property type="evidence" value="ECO:0007669"/>
    <property type="project" value="InterPro"/>
</dbReference>
<dbReference type="Gene3D" id="3.40.50.1390">
    <property type="entry name" value="Resolvase, N-terminal catalytic domain"/>
    <property type="match status" value="1"/>
</dbReference>
<reference evidence="9 11" key="1">
    <citation type="submission" date="2016-02" db="EMBL/GenBank/DDBJ databases">
        <title>Draft genome sequence for Clostridium paradoxum JW-YL-7.</title>
        <authorList>
            <person name="Utturkar S.M."/>
            <person name="Lancaster A."/>
            <person name="Poole F.L."/>
            <person name="Adams M.W."/>
            <person name="Brown S.D."/>
        </authorList>
    </citation>
    <scope>NUCLEOTIDE SEQUENCE [LARGE SCALE GENOMIC DNA]</scope>
    <source>
        <strain evidence="9 11">JW-YL-7</strain>
    </source>
</reference>
<dbReference type="PROSITE" id="PS51737">
    <property type="entry name" value="RECOMBINASE_DNA_BIND"/>
    <property type="match status" value="1"/>
</dbReference>
<evidence type="ECO:0000313" key="12">
    <source>
        <dbReference type="Proteomes" id="UP000323392"/>
    </source>
</evidence>
<evidence type="ECO:0000256" key="3">
    <source>
        <dbReference type="ARBA" id="ARBA00023172"/>
    </source>
</evidence>
<evidence type="ECO:0000259" key="8">
    <source>
        <dbReference type="PROSITE" id="PS51737"/>
    </source>
</evidence>
<dbReference type="InterPro" id="IPR006119">
    <property type="entry name" value="Resolv_N"/>
</dbReference>
<keyword evidence="2" id="KW-0238">DNA-binding</keyword>
<dbReference type="EMBL" id="LSFY01000001">
    <property type="protein sequence ID" value="KXZ40051.1"/>
    <property type="molecule type" value="Genomic_DNA"/>
</dbReference>
<dbReference type="Pfam" id="PF07508">
    <property type="entry name" value="Recombinase"/>
    <property type="match status" value="1"/>
</dbReference>
<dbReference type="Pfam" id="PF00239">
    <property type="entry name" value="Resolvase"/>
    <property type="match status" value="1"/>
</dbReference>
<dbReference type="InterPro" id="IPR038109">
    <property type="entry name" value="DNA_bind_recomb_sf"/>
</dbReference>
<evidence type="ECO:0000256" key="4">
    <source>
        <dbReference type="PIRSR" id="PIRSR606118-50"/>
    </source>
</evidence>
<dbReference type="InterPro" id="IPR011109">
    <property type="entry name" value="DNA_bind_recombinase_dom"/>
</dbReference>
<keyword evidence="6" id="KW-0175">Coiled coil</keyword>
<dbReference type="GO" id="GO:0003677">
    <property type="term" value="F:DNA binding"/>
    <property type="evidence" value="ECO:0007669"/>
    <property type="project" value="UniProtKB-KW"/>
</dbReference>
<dbReference type="EMBL" id="FRBG01000012">
    <property type="protein sequence ID" value="SHL12254.1"/>
    <property type="molecule type" value="Genomic_DNA"/>
</dbReference>
<dbReference type="InterPro" id="IPR006118">
    <property type="entry name" value="Recombinase_CS"/>
</dbReference>
<dbReference type="Gene3D" id="3.90.1750.20">
    <property type="entry name" value="Putative Large Serine Recombinase, Chain B, Domain 2"/>
    <property type="match status" value="1"/>
</dbReference>
<reference evidence="10 12" key="2">
    <citation type="submission" date="2016-11" db="EMBL/GenBank/DDBJ databases">
        <authorList>
            <person name="Varghese N."/>
            <person name="Submissions S."/>
        </authorList>
    </citation>
    <scope>NUCLEOTIDE SEQUENCE [LARGE SCALE GENOMIC DNA]</scope>
    <source>
        <strain evidence="10 12">DSM 7308</strain>
    </source>
</reference>
<dbReference type="SUPFAM" id="SSF53041">
    <property type="entry name" value="Resolvase-like"/>
    <property type="match status" value="1"/>
</dbReference>
<evidence type="ECO:0000256" key="5">
    <source>
        <dbReference type="PROSITE-ProRule" id="PRU10137"/>
    </source>
</evidence>
<evidence type="ECO:0000259" key="7">
    <source>
        <dbReference type="PROSITE" id="PS51736"/>
    </source>
</evidence>
<dbReference type="PATRIC" id="fig|1121328.3.peg.1135"/>
<keyword evidence="1" id="KW-0229">DNA integration</keyword>
<feature type="active site" description="O-(5'-phospho-DNA)-serine intermediate" evidence="4 5">
    <location>
        <position position="11"/>
    </location>
</feature>
<feature type="domain" description="Recombinase" evidence="8">
    <location>
        <begin position="159"/>
        <end position="295"/>
    </location>
</feature>
<dbReference type="Proteomes" id="UP000323392">
    <property type="component" value="Unassembled WGS sequence"/>
</dbReference>
<keyword evidence="3" id="KW-0233">DNA recombination</keyword>
<sequence>MNNVAVYCRVSSEDQAERGTIESQIEFAMKYVDLHQLNLYKIYKEDGVSGTIPLHERPVGIQLIEDAINKKFDTLLIYKLDRLGRSARVTLNSIYQLEQLGVQIKSMTEPFDTSNPSGRFMITMLAGVADLERETILERMWHGANRAAREGKWLGGIVPYGYIVDSQGYLVVNDERIGDLEMSEKEVVQLIFDLVGNKKYSTMKVADYLNSLKIPTHYQKDDRQILKGKRKANTAGVWLPNNIGRMIKNTTYKGVHYYGKRSKKQRDVIERKVPAIVSEDLWDKCQEVLKNNQILSMKNSKRNYLLRGLIRCELCNSTYHGSFSTKHEYYICTGKTKYKGPGYGRCKAKNIRSDFLNKVVWEDVVNFINNPGKVLNFLDTSNNNNNIYTLNNLESEIDIIKSRLDNIETEKESILNLFRKNIITSLDVEKQFENINKDKIQLQERLLELEKEILNVRSKNKNTDKIREFLSDMKYKLETNEVTFELKREIIETLVGTIKVNTIFDENGKAKINIKIEYNFDCTV</sequence>
<dbReference type="Pfam" id="PF13408">
    <property type="entry name" value="Zn_ribbon_recom"/>
    <property type="match status" value="1"/>
</dbReference>
<organism evidence="9 11">
    <name type="scientific">Alkalithermobacter thermoalcaliphilus JW-YL-7 = DSM 7308</name>
    <dbReference type="NCBI Taxonomy" id="1121328"/>
    <lineage>
        <taxon>Bacteria</taxon>
        <taxon>Bacillati</taxon>
        <taxon>Bacillota</taxon>
        <taxon>Clostridia</taxon>
        <taxon>Peptostreptococcales</taxon>
        <taxon>Tepidibacteraceae</taxon>
        <taxon>Alkalithermobacter</taxon>
    </lineage>
</organism>
<feature type="coiled-coil region" evidence="6">
    <location>
        <begin position="390"/>
        <end position="459"/>
    </location>
</feature>
<dbReference type="Proteomes" id="UP000092605">
    <property type="component" value="Unassembled WGS sequence"/>
</dbReference>
<comment type="caution">
    <text evidence="9">The sequence shown here is derived from an EMBL/GenBank/DDBJ whole genome shotgun (WGS) entry which is preliminary data.</text>
</comment>
<dbReference type="InterPro" id="IPR025827">
    <property type="entry name" value="Zn_ribbon_recom_dom"/>
</dbReference>
<dbReference type="GO" id="GO:0015074">
    <property type="term" value="P:DNA integration"/>
    <property type="evidence" value="ECO:0007669"/>
    <property type="project" value="UniProtKB-KW"/>
</dbReference>
<dbReference type="PROSITE" id="PS00397">
    <property type="entry name" value="RECOMBINASES_1"/>
    <property type="match status" value="1"/>
</dbReference>
<evidence type="ECO:0000256" key="1">
    <source>
        <dbReference type="ARBA" id="ARBA00022908"/>
    </source>
</evidence>
<accession>A0A150FR05</accession>
<dbReference type="InterPro" id="IPR036162">
    <property type="entry name" value="Resolvase-like_N_sf"/>
</dbReference>
<dbReference type="STRING" id="1121328.JWYL7_1126"/>
<evidence type="ECO:0000256" key="6">
    <source>
        <dbReference type="SAM" id="Coils"/>
    </source>
</evidence>
<proteinExistence type="predicted"/>
<dbReference type="PROSITE" id="PS51736">
    <property type="entry name" value="RECOMBINASES_3"/>
    <property type="match status" value="1"/>
</dbReference>